<protein>
    <submittedName>
        <fullName evidence="2">Uncharacterized protein</fullName>
    </submittedName>
</protein>
<dbReference type="Pfam" id="PF12505">
    <property type="entry name" value="DUF3712"/>
    <property type="match status" value="1"/>
</dbReference>
<evidence type="ECO:0000313" key="2">
    <source>
        <dbReference type="EMBL" id="KAK3330782.1"/>
    </source>
</evidence>
<feature type="transmembrane region" description="Helical" evidence="1">
    <location>
        <begin position="32"/>
        <end position="55"/>
    </location>
</feature>
<sequence length="345" mass="38381">MSDEGKTSAYQSENVMEKPRKRGVAGHCAKFWWAYLVALVIITVIVVPVVILVAVPKIAQQKLDDAELTLDSIIMTNSQSENFTMSVNSVIRSDGKVHAIIEPFKGVMYIEDLPDHTPFATLDFPETTSEAFQVVNVTQFTKIDDMGAFTTFNTWLVNNETFRVTVMGDTHVKVKGIARRYPVTFKKTIDMPGLQMFAGTTVFDTAITLKPDAEGANFRGKARIPNRSLVTFEVGNATFHNYLFGEEVGTVYIDNLNLKPGDDNVFPMRANITQTPIVEAMGEKPWCDTAKGVLPFQLRGKNVTNNGQYLTYFTDALASGNQSVNIDIRTPFRKLFGSDLPCTKH</sequence>
<dbReference type="PANTHER" id="PTHR35895">
    <property type="entry name" value="CHROMOSOME 16, WHOLE GENOME SHOTGUN SEQUENCE"/>
    <property type="match status" value="1"/>
</dbReference>
<dbReference type="AlphaFoldDB" id="A0AAE0MFN8"/>
<reference evidence="2" key="2">
    <citation type="submission" date="2023-06" db="EMBL/GenBank/DDBJ databases">
        <authorList>
            <consortium name="Lawrence Berkeley National Laboratory"/>
            <person name="Haridas S."/>
            <person name="Hensen N."/>
            <person name="Bonometti L."/>
            <person name="Westerberg I."/>
            <person name="Brannstrom I.O."/>
            <person name="Guillou S."/>
            <person name="Cros-Aarteil S."/>
            <person name="Calhoun S."/>
            <person name="Kuo A."/>
            <person name="Mondo S."/>
            <person name="Pangilinan J."/>
            <person name="Riley R."/>
            <person name="Labutti K."/>
            <person name="Andreopoulos B."/>
            <person name="Lipzen A."/>
            <person name="Chen C."/>
            <person name="Yanf M."/>
            <person name="Daum C."/>
            <person name="Ng V."/>
            <person name="Clum A."/>
            <person name="Steindorff A."/>
            <person name="Ohm R."/>
            <person name="Martin F."/>
            <person name="Silar P."/>
            <person name="Natvig D."/>
            <person name="Lalanne C."/>
            <person name="Gautier V."/>
            <person name="Ament-Velasquez S.L."/>
            <person name="Kruys A."/>
            <person name="Hutchinson M.I."/>
            <person name="Powell A.J."/>
            <person name="Barry K."/>
            <person name="Miller A.N."/>
            <person name="Grigoriev I.V."/>
            <person name="Debuchy R."/>
            <person name="Gladieux P."/>
            <person name="Thoren M.H."/>
            <person name="Johannesson H."/>
        </authorList>
    </citation>
    <scope>NUCLEOTIDE SEQUENCE</scope>
    <source>
        <strain evidence="2">CBS 118394</strain>
    </source>
</reference>
<name>A0AAE0MFN8_9PEZI</name>
<dbReference type="InterPro" id="IPR046368">
    <property type="entry name" value="Tag1"/>
</dbReference>
<keyword evidence="1" id="KW-0812">Transmembrane</keyword>
<keyword evidence="1" id="KW-0472">Membrane</keyword>
<dbReference type="EMBL" id="JAUEDM010000001">
    <property type="protein sequence ID" value="KAK3330782.1"/>
    <property type="molecule type" value="Genomic_DNA"/>
</dbReference>
<keyword evidence="1" id="KW-1133">Transmembrane helix</keyword>
<dbReference type="Proteomes" id="UP001283341">
    <property type="component" value="Unassembled WGS sequence"/>
</dbReference>
<dbReference type="InterPro" id="IPR022185">
    <property type="entry name" value="DUF3712"/>
</dbReference>
<dbReference type="PANTHER" id="PTHR35895:SF1">
    <property type="entry name" value="LIPID-BINDING SERUM GLYCOPROTEIN C-TERMINAL DOMAIN-CONTAINING PROTEIN"/>
    <property type="match status" value="1"/>
</dbReference>
<evidence type="ECO:0000256" key="1">
    <source>
        <dbReference type="SAM" id="Phobius"/>
    </source>
</evidence>
<keyword evidence="3" id="KW-1185">Reference proteome</keyword>
<evidence type="ECO:0000313" key="3">
    <source>
        <dbReference type="Proteomes" id="UP001283341"/>
    </source>
</evidence>
<dbReference type="GO" id="GO:0000329">
    <property type="term" value="C:fungal-type vacuole membrane"/>
    <property type="evidence" value="ECO:0007669"/>
    <property type="project" value="InterPro"/>
</dbReference>
<comment type="caution">
    <text evidence="2">The sequence shown here is derived from an EMBL/GenBank/DDBJ whole genome shotgun (WGS) entry which is preliminary data.</text>
</comment>
<proteinExistence type="predicted"/>
<accession>A0AAE0MFN8</accession>
<organism evidence="2 3">
    <name type="scientific">Apodospora peruviana</name>
    <dbReference type="NCBI Taxonomy" id="516989"/>
    <lineage>
        <taxon>Eukaryota</taxon>
        <taxon>Fungi</taxon>
        <taxon>Dikarya</taxon>
        <taxon>Ascomycota</taxon>
        <taxon>Pezizomycotina</taxon>
        <taxon>Sordariomycetes</taxon>
        <taxon>Sordariomycetidae</taxon>
        <taxon>Sordariales</taxon>
        <taxon>Lasiosphaeriaceae</taxon>
        <taxon>Apodospora</taxon>
    </lineage>
</organism>
<gene>
    <name evidence="2" type="ORF">B0H66DRAFT_74560</name>
</gene>
<reference evidence="2" key="1">
    <citation type="journal article" date="2023" name="Mol. Phylogenet. Evol.">
        <title>Genome-scale phylogeny and comparative genomics of the fungal order Sordariales.</title>
        <authorList>
            <person name="Hensen N."/>
            <person name="Bonometti L."/>
            <person name="Westerberg I."/>
            <person name="Brannstrom I.O."/>
            <person name="Guillou S."/>
            <person name="Cros-Aarteil S."/>
            <person name="Calhoun S."/>
            <person name="Haridas S."/>
            <person name="Kuo A."/>
            <person name="Mondo S."/>
            <person name="Pangilinan J."/>
            <person name="Riley R."/>
            <person name="LaButti K."/>
            <person name="Andreopoulos B."/>
            <person name="Lipzen A."/>
            <person name="Chen C."/>
            <person name="Yan M."/>
            <person name="Daum C."/>
            <person name="Ng V."/>
            <person name="Clum A."/>
            <person name="Steindorff A."/>
            <person name="Ohm R.A."/>
            <person name="Martin F."/>
            <person name="Silar P."/>
            <person name="Natvig D.O."/>
            <person name="Lalanne C."/>
            <person name="Gautier V."/>
            <person name="Ament-Velasquez S.L."/>
            <person name="Kruys A."/>
            <person name="Hutchinson M.I."/>
            <person name="Powell A.J."/>
            <person name="Barry K."/>
            <person name="Miller A.N."/>
            <person name="Grigoriev I.V."/>
            <person name="Debuchy R."/>
            <person name="Gladieux P."/>
            <person name="Hiltunen Thoren M."/>
            <person name="Johannesson H."/>
        </authorList>
    </citation>
    <scope>NUCLEOTIDE SEQUENCE</scope>
    <source>
        <strain evidence="2">CBS 118394</strain>
    </source>
</reference>